<dbReference type="InterPro" id="IPR011053">
    <property type="entry name" value="Single_hybrid_motif"/>
</dbReference>
<dbReference type="Pfam" id="PF01597">
    <property type="entry name" value="GCV_H"/>
    <property type="match status" value="1"/>
</dbReference>
<dbReference type="InterPro" id="IPR033753">
    <property type="entry name" value="GCV_H/Fam206"/>
</dbReference>
<dbReference type="NCBIfam" id="NF002270">
    <property type="entry name" value="PRK01202.1"/>
    <property type="match status" value="1"/>
</dbReference>
<dbReference type="GO" id="GO:0019464">
    <property type="term" value="P:glycine decarboxylation via glycine cleavage system"/>
    <property type="evidence" value="ECO:0007669"/>
    <property type="project" value="InterPro"/>
</dbReference>
<evidence type="ECO:0000313" key="5">
    <source>
        <dbReference type="Proteomes" id="UP000268469"/>
    </source>
</evidence>
<accession>A0A660SKQ2</accession>
<proteinExistence type="inferred from homology"/>
<dbReference type="InterPro" id="IPR002930">
    <property type="entry name" value="GCV_H"/>
</dbReference>
<dbReference type="GO" id="GO:0005737">
    <property type="term" value="C:cytoplasm"/>
    <property type="evidence" value="ECO:0007669"/>
    <property type="project" value="TreeGrafter"/>
</dbReference>
<dbReference type="Gene3D" id="2.40.50.100">
    <property type="match status" value="1"/>
</dbReference>
<dbReference type="InterPro" id="IPR000089">
    <property type="entry name" value="Biotin_lipoyl"/>
</dbReference>
<evidence type="ECO:0000259" key="3">
    <source>
        <dbReference type="PROSITE" id="PS50968"/>
    </source>
</evidence>
<dbReference type="CDD" id="cd06848">
    <property type="entry name" value="GCS_H"/>
    <property type="match status" value="1"/>
</dbReference>
<reference evidence="4 5" key="1">
    <citation type="submission" date="2018-06" db="EMBL/GenBank/DDBJ databases">
        <title>Extensive metabolic versatility and redundancy in microbially diverse, dynamic hydrothermal sediments.</title>
        <authorList>
            <person name="Dombrowski N."/>
            <person name="Teske A."/>
            <person name="Baker B.J."/>
        </authorList>
    </citation>
    <scope>NUCLEOTIDE SEQUENCE [LARGE SCALE GENOMIC DNA]</scope>
    <source>
        <strain evidence="4">B36_G15</strain>
    </source>
</reference>
<dbReference type="PROSITE" id="PS50968">
    <property type="entry name" value="BIOTINYL_LIPOYL"/>
    <property type="match status" value="1"/>
</dbReference>
<evidence type="ECO:0000256" key="2">
    <source>
        <dbReference type="ARBA" id="ARBA00022823"/>
    </source>
</evidence>
<dbReference type="PANTHER" id="PTHR11715:SF3">
    <property type="entry name" value="GLYCINE CLEAVAGE SYSTEM H PROTEIN-RELATED"/>
    <property type="match status" value="1"/>
</dbReference>
<feature type="domain" description="Lipoyl-binding" evidence="3">
    <location>
        <begin position="29"/>
        <end position="111"/>
    </location>
</feature>
<organism evidence="4 5">
    <name type="scientific">candidate division WOR-3 bacterium</name>
    <dbReference type="NCBI Taxonomy" id="2052148"/>
    <lineage>
        <taxon>Bacteria</taxon>
        <taxon>Bacteria division WOR-3</taxon>
    </lineage>
</organism>
<dbReference type="PANTHER" id="PTHR11715">
    <property type="entry name" value="GLYCINE CLEAVAGE SYSTEM H PROTEIN"/>
    <property type="match status" value="1"/>
</dbReference>
<dbReference type="InterPro" id="IPR003016">
    <property type="entry name" value="2-oxoA_DH_lipoyl-BS"/>
</dbReference>
<dbReference type="PROSITE" id="PS00189">
    <property type="entry name" value="LIPOYL"/>
    <property type="match status" value="1"/>
</dbReference>
<comment type="similarity">
    <text evidence="1">Belongs to the GcvH family.</text>
</comment>
<dbReference type="Proteomes" id="UP000268469">
    <property type="component" value="Unassembled WGS sequence"/>
</dbReference>
<protein>
    <submittedName>
        <fullName evidence="4">Glycine cleavage system protein H</fullName>
    </submittedName>
</protein>
<dbReference type="SUPFAM" id="SSF51230">
    <property type="entry name" value="Single hybrid motif"/>
    <property type="match status" value="1"/>
</dbReference>
<comment type="caution">
    <text evidence="4">The sequence shown here is derived from an EMBL/GenBank/DDBJ whole genome shotgun (WGS) entry which is preliminary data.</text>
</comment>
<name>A0A660SKQ2_UNCW3</name>
<keyword evidence="2" id="KW-0450">Lipoyl</keyword>
<evidence type="ECO:0000313" key="4">
    <source>
        <dbReference type="EMBL" id="RKX71082.1"/>
    </source>
</evidence>
<dbReference type="GO" id="GO:0009249">
    <property type="term" value="P:protein lipoylation"/>
    <property type="evidence" value="ECO:0007669"/>
    <property type="project" value="TreeGrafter"/>
</dbReference>
<sequence>MANILGYNMPDELYYHKEHSWARVNEDGTVTVGMNEFYYKLAGETTYIDLPMEDDEVSQGETCGKLQSSKWVGKFVSPLSGVIIAVNEKLEDDCTILNQDPYGEGWIMKLKPSNLEEELKNLYHGETVEPWLKQEIEDAEKKKQG</sequence>
<gene>
    <name evidence="4" type="ORF">DRP53_02840</name>
</gene>
<dbReference type="GO" id="GO:0005960">
    <property type="term" value="C:glycine cleavage complex"/>
    <property type="evidence" value="ECO:0007669"/>
    <property type="project" value="InterPro"/>
</dbReference>
<dbReference type="EMBL" id="QNBE01000018">
    <property type="protein sequence ID" value="RKX71082.1"/>
    <property type="molecule type" value="Genomic_DNA"/>
</dbReference>
<dbReference type="AlphaFoldDB" id="A0A660SKQ2"/>
<evidence type="ECO:0000256" key="1">
    <source>
        <dbReference type="ARBA" id="ARBA00009249"/>
    </source>
</evidence>